<protein>
    <recommendedName>
        <fullName evidence="5">Secreted protein</fullName>
    </recommendedName>
</protein>
<proteinExistence type="predicted"/>
<dbReference type="Proteomes" id="UP001217485">
    <property type="component" value="Unassembled WGS sequence"/>
</dbReference>
<dbReference type="Gene3D" id="3.40.50.880">
    <property type="match status" value="1"/>
</dbReference>
<comment type="caution">
    <text evidence="3">The sequence shown here is derived from an EMBL/GenBank/DDBJ whole genome shotgun (WGS) entry which is preliminary data.</text>
</comment>
<accession>A0ABT5BX07</accession>
<sequence>MKSRSRLSSFGRVPVGHLLRVACIGAALQAAACSSDDGPSSAGDSGGTTGSSGSVGSAGSGGNDVGGAAAGTGGDDFGGLTTGAGSGNSSSGSGTPSTEDTCDGLDNDGNGIVDDVDVGGDGVCDCLRIATLGKPGRWGDGDVFESWLNERSINGAVGLNDAELTAEELAKHQVIVIQDVSDIGRTYSDAEVEALRDWLSKGGGLMTLIGYGQTRERANVNTLLAPLGVSYDEEQILPRRGGATVPITEWSGGHPVLDGIEAVGVDTGYPVVGEGTTLATGEGYDVLKALEIGNGHVLVWGDEWITYNSEWVDHPEYQVERFWLNAIKWMTPANECQVAIPPQVN</sequence>
<gene>
    <name evidence="3" type="ORF">POL72_13185</name>
</gene>
<organism evidence="3 4">
    <name type="scientific">Sorangium atrum</name>
    <dbReference type="NCBI Taxonomy" id="2995308"/>
    <lineage>
        <taxon>Bacteria</taxon>
        <taxon>Pseudomonadati</taxon>
        <taxon>Myxococcota</taxon>
        <taxon>Polyangia</taxon>
        <taxon>Polyangiales</taxon>
        <taxon>Polyangiaceae</taxon>
        <taxon>Sorangium</taxon>
    </lineage>
</organism>
<dbReference type="EMBL" id="JAQNDK010000001">
    <property type="protein sequence ID" value="MDC0678692.1"/>
    <property type="molecule type" value="Genomic_DNA"/>
</dbReference>
<dbReference type="SUPFAM" id="SSF52317">
    <property type="entry name" value="Class I glutamine amidotransferase-like"/>
    <property type="match status" value="1"/>
</dbReference>
<keyword evidence="4" id="KW-1185">Reference proteome</keyword>
<evidence type="ECO:0000256" key="2">
    <source>
        <dbReference type="SAM" id="SignalP"/>
    </source>
</evidence>
<evidence type="ECO:0000313" key="4">
    <source>
        <dbReference type="Proteomes" id="UP001217485"/>
    </source>
</evidence>
<feature type="compositionally biased region" description="Low complexity" evidence="1">
    <location>
        <begin position="87"/>
        <end position="98"/>
    </location>
</feature>
<name>A0ABT5BX07_9BACT</name>
<feature type="signal peptide" evidence="2">
    <location>
        <begin position="1"/>
        <end position="32"/>
    </location>
</feature>
<evidence type="ECO:0008006" key="5">
    <source>
        <dbReference type="Google" id="ProtNLM"/>
    </source>
</evidence>
<dbReference type="RefSeq" id="WP_272095536.1">
    <property type="nucleotide sequence ID" value="NZ_JAQNDK010000001.1"/>
</dbReference>
<feature type="compositionally biased region" description="Gly residues" evidence="1">
    <location>
        <begin position="56"/>
        <end position="86"/>
    </location>
</feature>
<keyword evidence="2" id="KW-0732">Signal</keyword>
<feature type="region of interest" description="Disordered" evidence="1">
    <location>
        <begin position="34"/>
        <end position="106"/>
    </location>
</feature>
<dbReference type="InterPro" id="IPR029062">
    <property type="entry name" value="Class_I_gatase-like"/>
</dbReference>
<feature type="compositionally biased region" description="Low complexity" evidence="1">
    <location>
        <begin position="34"/>
        <end position="43"/>
    </location>
</feature>
<reference evidence="3 4" key="1">
    <citation type="submission" date="2023-01" db="EMBL/GenBank/DDBJ databases">
        <title>Minimal conservation of predation-associated metabolite biosynthetic gene clusters underscores biosynthetic potential of Myxococcota including descriptions for ten novel species: Archangium lansinium sp. nov., Myxococcus landrumus sp. nov., Nannocystis bai.</title>
        <authorList>
            <person name="Ahearne A."/>
            <person name="Stevens C."/>
            <person name="Dowd S."/>
        </authorList>
    </citation>
    <scope>NUCLEOTIDE SEQUENCE [LARGE SCALE GENOMIC DNA]</scope>
    <source>
        <strain evidence="3 4">WIWO2</strain>
    </source>
</reference>
<feature type="chain" id="PRO_5047530713" description="Secreted protein" evidence="2">
    <location>
        <begin position="33"/>
        <end position="345"/>
    </location>
</feature>
<evidence type="ECO:0000313" key="3">
    <source>
        <dbReference type="EMBL" id="MDC0678692.1"/>
    </source>
</evidence>
<evidence type="ECO:0000256" key="1">
    <source>
        <dbReference type="SAM" id="MobiDB-lite"/>
    </source>
</evidence>